<evidence type="ECO:0000313" key="3">
    <source>
        <dbReference type="Proteomes" id="UP001152622"/>
    </source>
</evidence>
<feature type="region of interest" description="Disordered" evidence="1">
    <location>
        <begin position="89"/>
        <end position="119"/>
    </location>
</feature>
<accession>A0A9Q1EX34</accession>
<name>A0A9Q1EX34_SYNKA</name>
<evidence type="ECO:0000313" key="2">
    <source>
        <dbReference type="EMBL" id="KAJ8346680.1"/>
    </source>
</evidence>
<dbReference type="Proteomes" id="UP001152622">
    <property type="component" value="Chromosome 11"/>
</dbReference>
<comment type="caution">
    <text evidence="2">The sequence shown here is derived from an EMBL/GenBank/DDBJ whole genome shotgun (WGS) entry which is preliminary data.</text>
</comment>
<reference evidence="2" key="1">
    <citation type="journal article" date="2023" name="Science">
        <title>Genome structures resolve the early diversification of teleost fishes.</title>
        <authorList>
            <person name="Parey E."/>
            <person name="Louis A."/>
            <person name="Montfort J."/>
            <person name="Bouchez O."/>
            <person name="Roques C."/>
            <person name="Iampietro C."/>
            <person name="Lluch J."/>
            <person name="Castinel A."/>
            <person name="Donnadieu C."/>
            <person name="Desvignes T."/>
            <person name="Floi Bucao C."/>
            <person name="Jouanno E."/>
            <person name="Wen M."/>
            <person name="Mejri S."/>
            <person name="Dirks R."/>
            <person name="Jansen H."/>
            <person name="Henkel C."/>
            <person name="Chen W.J."/>
            <person name="Zahm M."/>
            <person name="Cabau C."/>
            <person name="Klopp C."/>
            <person name="Thompson A.W."/>
            <person name="Robinson-Rechavi M."/>
            <person name="Braasch I."/>
            <person name="Lecointre G."/>
            <person name="Bobe J."/>
            <person name="Postlethwait J.H."/>
            <person name="Berthelot C."/>
            <person name="Roest Crollius H."/>
            <person name="Guiguen Y."/>
        </authorList>
    </citation>
    <scope>NUCLEOTIDE SEQUENCE</scope>
    <source>
        <strain evidence="2">WJC10195</strain>
    </source>
</reference>
<sequence>MLLFSHLVRKGLPKAIQSKLEDIVGLDQGAQVTSGNSNPIGKAQQISTNSNPIGRAITRLKDSQQSSNNNHLVGGVMLRLKGSHNPWIYRTPLGAPWPARPNPEMVMRPKRNQSSQPGA</sequence>
<dbReference type="EMBL" id="JAINUF010000011">
    <property type="protein sequence ID" value="KAJ8346680.1"/>
    <property type="molecule type" value="Genomic_DNA"/>
</dbReference>
<organism evidence="2 3">
    <name type="scientific">Synaphobranchus kaupii</name>
    <name type="common">Kaup's arrowtooth eel</name>
    <dbReference type="NCBI Taxonomy" id="118154"/>
    <lineage>
        <taxon>Eukaryota</taxon>
        <taxon>Metazoa</taxon>
        <taxon>Chordata</taxon>
        <taxon>Craniata</taxon>
        <taxon>Vertebrata</taxon>
        <taxon>Euteleostomi</taxon>
        <taxon>Actinopterygii</taxon>
        <taxon>Neopterygii</taxon>
        <taxon>Teleostei</taxon>
        <taxon>Anguilliformes</taxon>
        <taxon>Synaphobranchidae</taxon>
        <taxon>Synaphobranchus</taxon>
    </lineage>
</organism>
<protein>
    <submittedName>
        <fullName evidence="2">Uncharacterized protein</fullName>
    </submittedName>
</protein>
<evidence type="ECO:0000256" key="1">
    <source>
        <dbReference type="SAM" id="MobiDB-lite"/>
    </source>
</evidence>
<dbReference type="AlphaFoldDB" id="A0A9Q1EX34"/>
<proteinExistence type="predicted"/>
<keyword evidence="3" id="KW-1185">Reference proteome</keyword>
<gene>
    <name evidence="2" type="ORF">SKAU_G00280810</name>
</gene>